<organism evidence="1 2">
    <name type="scientific">Syntrophus aciditrophicus (strain SB)</name>
    <dbReference type="NCBI Taxonomy" id="56780"/>
    <lineage>
        <taxon>Bacteria</taxon>
        <taxon>Pseudomonadati</taxon>
        <taxon>Thermodesulfobacteriota</taxon>
        <taxon>Syntrophia</taxon>
        <taxon>Syntrophales</taxon>
        <taxon>Syntrophaceae</taxon>
        <taxon>Syntrophus</taxon>
    </lineage>
</organism>
<dbReference type="HOGENOM" id="CLU_3085527_0_0_7"/>
<dbReference type="EMBL" id="CP000252">
    <property type="protein sequence ID" value="ABC77383.1"/>
    <property type="molecule type" value="Genomic_DNA"/>
</dbReference>
<sequence length="52" mass="5858">MREKGGKKSFTELPENAWGDFVQGLRAGDFSGETYHIVFGEDYHIGPVVKKQ</sequence>
<dbReference type="AlphaFoldDB" id="Q2LTH6"/>
<name>Q2LTH6_SYNAS</name>
<dbReference type="InParanoid" id="Q2LTH6"/>
<dbReference type="STRING" id="56780.SYN_00282"/>
<gene>
    <name evidence="1" type="ORF">SYN_00282</name>
</gene>
<evidence type="ECO:0000313" key="1">
    <source>
        <dbReference type="EMBL" id="ABC77383.1"/>
    </source>
</evidence>
<reference evidence="1 2" key="1">
    <citation type="journal article" date="2007" name="Proc. Natl. Acad. Sci. U.S.A.">
        <title>The genome of Syntrophus aciditrophicus: life at the thermodynamic limit of microbial growth.</title>
        <authorList>
            <person name="McInerney M.J."/>
            <person name="Rohlin L."/>
            <person name="Mouttaki H."/>
            <person name="Kim U."/>
            <person name="Krupp R.S."/>
            <person name="Rios-Hernandez L."/>
            <person name="Sieber J."/>
            <person name="Struchtemeyer C.G."/>
            <person name="Bhattacharyya A."/>
            <person name="Campbell J.W."/>
            <person name="Gunsalus R.P."/>
        </authorList>
    </citation>
    <scope>NUCLEOTIDE SEQUENCE [LARGE SCALE GENOMIC DNA]</scope>
    <source>
        <strain evidence="1 2">SB</strain>
    </source>
</reference>
<keyword evidence="2" id="KW-1185">Reference proteome</keyword>
<accession>Q2LTH6</accession>
<dbReference type="KEGG" id="sat:SYN_00282"/>
<evidence type="ECO:0000313" key="2">
    <source>
        <dbReference type="Proteomes" id="UP000001933"/>
    </source>
</evidence>
<proteinExistence type="predicted"/>
<dbReference type="Proteomes" id="UP000001933">
    <property type="component" value="Chromosome"/>
</dbReference>
<protein>
    <submittedName>
        <fullName evidence="1">Hypothetical cytosolic protein</fullName>
    </submittedName>
</protein>